<evidence type="ECO:0000313" key="3">
    <source>
        <dbReference type="Proteomes" id="UP000029578"/>
    </source>
</evidence>
<keyword evidence="1" id="KW-0812">Transmembrane</keyword>
<dbReference type="EMBL" id="JRNS01000058">
    <property type="protein sequence ID" value="KGF56928.1"/>
    <property type="molecule type" value="Genomic_DNA"/>
</dbReference>
<feature type="transmembrane region" description="Helical" evidence="1">
    <location>
        <begin position="20"/>
        <end position="38"/>
    </location>
</feature>
<keyword evidence="1" id="KW-1133">Transmembrane helix</keyword>
<gene>
    <name evidence="2" type="ORF">HMPREF0661_00710</name>
</gene>
<reference evidence="2 3" key="1">
    <citation type="submission" date="2014-07" db="EMBL/GenBank/DDBJ databases">
        <authorList>
            <person name="McCorrison J."/>
            <person name="Sanka R."/>
            <person name="Torralba M."/>
            <person name="Gillis M."/>
            <person name="Haft D.H."/>
            <person name="Methe B."/>
            <person name="Sutton G."/>
            <person name="Nelson K.E."/>
        </authorList>
    </citation>
    <scope>NUCLEOTIDE SEQUENCE [LARGE SCALE GENOMIC DNA]</scope>
    <source>
        <strain evidence="2 3">DNF00666</strain>
    </source>
</reference>
<dbReference type="Proteomes" id="UP000029578">
    <property type="component" value="Unassembled WGS sequence"/>
</dbReference>
<protein>
    <submittedName>
        <fullName evidence="2">Uncharacterized protein</fullName>
    </submittedName>
</protein>
<organism evidence="2 3">
    <name type="scientific">Prevotella melaninogenica DNF00666</name>
    <dbReference type="NCBI Taxonomy" id="1401073"/>
    <lineage>
        <taxon>Bacteria</taxon>
        <taxon>Pseudomonadati</taxon>
        <taxon>Bacteroidota</taxon>
        <taxon>Bacteroidia</taxon>
        <taxon>Bacteroidales</taxon>
        <taxon>Prevotellaceae</taxon>
        <taxon>Prevotella</taxon>
    </lineage>
</organism>
<comment type="caution">
    <text evidence="2">The sequence shown here is derived from an EMBL/GenBank/DDBJ whole genome shotgun (WGS) entry which is preliminary data.</text>
</comment>
<dbReference type="AlphaFoldDB" id="A0A096BC12"/>
<feature type="transmembrane region" description="Helical" evidence="1">
    <location>
        <begin position="90"/>
        <end position="115"/>
    </location>
</feature>
<dbReference type="RefSeq" id="WP_036861442.1">
    <property type="nucleotide sequence ID" value="NZ_JRNS01000058.1"/>
</dbReference>
<evidence type="ECO:0000256" key="1">
    <source>
        <dbReference type="SAM" id="Phobius"/>
    </source>
</evidence>
<accession>A0A096BC12</accession>
<name>A0A096BC12_9BACT</name>
<feature type="transmembrane region" description="Helical" evidence="1">
    <location>
        <begin position="199"/>
        <end position="221"/>
    </location>
</feature>
<feature type="transmembrane region" description="Helical" evidence="1">
    <location>
        <begin position="135"/>
        <end position="153"/>
    </location>
</feature>
<proteinExistence type="predicted"/>
<keyword evidence="1" id="KW-0472">Membrane</keyword>
<sequence length="229" mass="25450">MNLKAFPITPKEGQVLNWSLGLFVVFSVFNLIDGWTSVPNAGQGVLTNAFVTVQSNSFIRAIEYSVIAATKLAMLEVFRRCLNKNGDKAAQLTVTIMMVLIFCLALAGALPQFLFTQEEEMMAILHGGLPSYFTNFSKVALLVFTFTKLILFVQLVRTYAGKIRLFGASLFGCQVLTWLIDFAYFVVYTWVSGATMTEITNIFTITSLLNFVLALIPFCVLKTTMVVDD</sequence>
<evidence type="ECO:0000313" key="2">
    <source>
        <dbReference type="EMBL" id="KGF56928.1"/>
    </source>
</evidence>
<feature type="transmembrane region" description="Helical" evidence="1">
    <location>
        <begin position="165"/>
        <end position="187"/>
    </location>
</feature>